<feature type="region of interest" description="Disordered" evidence="1">
    <location>
        <begin position="283"/>
        <end position="340"/>
    </location>
</feature>
<proteinExistence type="predicted"/>
<evidence type="ECO:0000256" key="2">
    <source>
        <dbReference type="SAM" id="Phobius"/>
    </source>
</evidence>
<accession>U6GUQ4</accession>
<keyword evidence="2" id="KW-0812">Transmembrane</keyword>
<dbReference type="VEuPathDB" id="ToxoDB:EAH_00035380"/>
<feature type="compositionally biased region" description="Low complexity" evidence="1">
    <location>
        <begin position="316"/>
        <end position="329"/>
    </location>
</feature>
<keyword evidence="5" id="KW-1185">Reference proteome</keyword>
<keyword evidence="2" id="KW-1133">Transmembrane helix</keyword>
<feature type="transmembrane region" description="Helical" evidence="2">
    <location>
        <begin position="42"/>
        <end position="64"/>
    </location>
</feature>
<organism evidence="4 5">
    <name type="scientific">Eimeria acervulina</name>
    <name type="common">Coccidian parasite</name>
    <dbReference type="NCBI Taxonomy" id="5801"/>
    <lineage>
        <taxon>Eukaryota</taxon>
        <taxon>Sar</taxon>
        <taxon>Alveolata</taxon>
        <taxon>Apicomplexa</taxon>
        <taxon>Conoidasida</taxon>
        <taxon>Coccidia</taxon>
        <taxon>Eucoccidiorida</taxon>
        <taxon>Eimeriorina</taxon>
        <taxon>Eimeriidae</taxon>
        <taxon>Eimeria</taxon>
    </lineage>
</organism>
<sequence>MHILMLLLLQQHVAAAAACCCCSSNMLLQKQKETAAPAGSILQSQAVAVAAIVAAVVAAAAAAAEWTAYGNRRGGDREEDSGDRLQERISPLLGEGDRLLTFREGLLPLFRGRGSPIGAPLPLPGGEIERSRPAGYACGGGPPLRGEGPFRYGRGPLCPRDAGEAPGGPHSGEERPPGPLGGPPGDRDRLLRAGEGDGWLRRYAGEGERLLLPRGPLRAPLLAWGLLGDAGDWECPFRDCDRLPWLHGDRDRLLRGGEADADASWWRLGDKLPLRLLRAAAAAAAAPTPPPTESRSRAPPLLRDRERERGAPLRRPAAAPAPAPAAAAPTRGGDRLWDRARLSPGDPEGRLWAGTVFVGTGIVFAAAGIVFSEMGIVLSPAVGIVSSGTRIVSLALGILYAAAGIVFVPGRRIASWAGIAALVAGIVP</sequence>
<reference evidence="4" key="2">
    <citation type="submission" date="2013-10" db="EMBL/GenBank/DDBJ databases">
        <authorList>
            <person name="Aslett M."/>
        </authorList>
    </citation>
    <scope>NUCLEOTIDE SEQUENCE</scope>
    <source>
        <strain evidence="4">Houghton</strain>
    </source>
</reference>
<feature type="signal peptide" evidence="3">
    <location>
        <begin position="1"/>
        <end position="16"/>
    </location>
</feature>
<dbReference type="GeneID" id="25271608"/>
<keyword evidence="3" id="KW-0732">Signal</keyword>
<dbReference type="AlphaFoldDB" id="U6GUQ4"/>
<gene>
    <name evidence="4" type="ORF">EAH_00035380</name>
</gene>
<keyword evidence="2" id="KW-0472">Membrane</keyword>
<protein>
    <submittedName>
        <fullName evidence="4">Uncharacterized protein</fullName>
    </submittedName>
</protein>
<name>U6GUQ4_EIMAC</name>
<evidence type="ECO:0000313" key="5">
    <source>
        <dbReference type="Proteomes" id="UP000018050"/>
    </source>
</evidence>
<dbReference type="EMBL" id="HG673391">
    <property type="protein sequence ID" value="CDI83292.1"/>
    <property type="molecule type" value="Genomic_DNA"/>
</dbReference>
<feature type="transmembrane region" description="Helical" evidence="2">
    <location>
        <begin position="391"/>
        <end position="408"/>
    </location>
</feature>
<evidence type="ECO:0000313" key="4">
    <source>
        <dbReference type="EMBL" id="CDI83292.1"/>
    </source>
</evidence>
<reference evidence="4" key="1">
    <citation type="submission" date="2013-10" db="EMBL/GenBank/DDBJ databases">
        <title>Genomic analysis of the causative agents of coccidiosis in chickens.</title>
        <authorList>
            <person name="Reid A.J."/>
            <person name="Blake D."/>
            <person name="Billington K."/>
            <person name="Browne H."/>
            <person name="Dunn M."/>
            <person name="Hung S."/>
            <person name="Kawahara F."/>
            <person name="Miranda-Saavedra D."/>
            <person name="Mourier T."/>
            <person name="Nagra H."/>
            <person name="Otto T.D."/>
            <person name="Rawlings N."/>
            <person name="Sanchez A."/>
            <person name="Sanders M."/>
            <person name="Subramaniam C."/>
            <person name="Tay Y."/>
            <person name="Dear P."/>
            <person name="Doerig C."/>
            <person name="Gruber A."/>
            <person name="Parkinson J."/>
            <person name="Shirley M."/>
            <person name="Wan K.L."/>
            <person name="Berriman M."/>
            <person name="Tomley F."/>
            <person name="Pain A."/>
        </authorList>
    </citation>
    <scope>NUCLEOTIDE SEQUENCE</scope>
    <source>
        <strain evidence="4">Houghton</strain>
    </source>
</reference>
<evidence type="ECO:0000256" key="3">
    <source>
        <dbReference type="SAM" id="SignalP"/>
    </source>
</evidence>
<dbReference type="RefSeq" id="XP_013247565.1">
    <property type="nucleotide sequence ID" value="XM_013392111.1"/>
</dbReference>
<feature type="chain" id="PRO_5004670970" evidence="3">
    <location>
        <begin position="17"/>
        <end position="428"/>
    </location>
</feature>
<feature type="transmembrane region" description="Helical" evidence="2">
    <location>
        <begin position="351"/>
        <end position="371"/>
    </location>
</feature>
<feature type="compositionally biased region" description="Basic and acidic residues" evidence="1">
    <location>
        <begin position="302"/>
        <end position="311"/>
    </location>
</feature>
<dbReference type="Proteomes" id="UP000018050">
    <property type="component" value="Unassembled WGS sequence"/>
</dbReference>
<evidence type="ECO:0000256" key="1">
    <source>
        <dbReference type="SAM" id="MobiDB-lite"/>
    </source>
</evidence>
<feature type="region of interest" description="Disordered" evidence="1">
    <location>
        <begin position="148"/>
        <end position="192"/>
    </location>
</feature>